<sequence length="586" mass="66672">MKKETGLARSGAGISPATSTEKLEKSKKAVHNKSAVKGDRDTNGKISASDRDTNNLSKVQIYNKNDKDHKFVQDLNKGDRDTIYNLKKGERDTKLDNKRDKDSINLLPVNKVNIKSIQIKKLKDKKWRNIKPRIDIGVSKTLTNIKTDSQKSIKIPTIKVEGEESVTRMDKTRKEFEELQQSNPTERNSELMKKFVSAYTETPQSKMNVNEEQLDLPANPNIEIESLEKQKEKLDQLQKTEEEIIKLFRTGEITLQENIIKIGNQKINIKNIMTSRNTHEQMEISDSPIKYDIVEFFLRQGYRVDLSIVDKYDDTTAMIARTSNDYEMNSPIAGAERSPLFLDEFTAPFSNPHTVAIIKDFNLNKRCGGALVSKQFVLTAAQCVDGHSVEVILGAYDVSKYEKQQVRLRIAEKDITIHPLYESSSLSNDIALLKLPEELTTNDYIQPIDVANCESDLFIGECAILTGWRKSILGYSDKLSHDELIVITNEECQRDSGSPLIARGPRDVLIGIVSTNAKLCLPLPTVFIRISSYQSWIESTMNLTYEEKYTETYQPYVQTDEDKEKTTEKLNGDYTTEEELEGENEE</sequence>
<feature type="compositionally biased region" description="Basic and acidic residues" evidence="2">
    <location>
        <begin position="36"/>
        <end position="53"/>
    </location>
</feature>
<name>A0AAV8XTS9_9CUCU</name>
<dbReference type="InterPro" id="IPR001314">
    <property type="entry name" value="Peptidase_S1A"/>
</dbReference>
<accession>A0AAV8XTS9</accession>
<dbReference type="PANTHER" id="PTHR24260">
    <property type="match status" value="1"/>
</dbReference>
<dbReference type="InterPro" id="IPR051333">
    <property type="entry name" value="CLIP_Serine_Protease"/>
</dbReference>
<dbReference type="Gene3D" id="2.40.10.10">
    <property type="entry name" value="Trypsin-like serine proteases"/>
    <property type="match status" value="3"/>
</dbReference>
<dbReference type="InterPro" id="IPR001254">
    <property type="entry name" value="Trypsin_dom"/>
</dbReference>
<dbReference type="InterPro" id="IPR043504">
    <property type="entry name" value="Peptidase_S1_PA_chymotrypsin"/>
</dbReference>
<dbReference type="Pfam" id="PF00089">
    <property type="entry name" value="Trypsin"/>
    <property type="match status" value="1"/>
</dbReference>
<feature type="compositionally biased region" description="Basic and acidic residues" evidence="2">
    <location>
        <begin position="560"/>
        <end position="571"/>
    </location>
</feature>
<dbReference type="PRINTS" id="PR00722">
    <property type="entry name" value="CHYMOTRYPSIN"/>
</dbReference>
<keyword evidence="1" id="KW-1015">Disulfide bond</keyword>
<feature type="domain" description="Peptidase S1" evidence="3">
    <location>
        <begin position="332"/>
        <end position="542"/>
    </location>
</feature>
<evidence type="ECO:0000256" key="2">
    <source>
        <dbReference type="SAM" id="MobiDB-lite"/>
    </source>
</evidence>
<dbReference type="GO" id="GO:0004252">
    <property type="term" value="F:serine-type endopeptidase activity"/>
    <property type="evidence" value="ECO:0007669"/>
    <property type="project" value="InterPro"/>
</dbReference>
<feature type="region of interest" description="Disordered" evidence="2">
    <location>
        <begin position="1"/>
        <end position="54"/>
    </location>
</feature>
<dbReference type="InterPro" id="IPR009003">
    <property type="entry name" value="Peptidase_S1_PA"/>
</dbReference>
<dbReference type="PANTHER" id="PTHR24260:SF136">
    <property type="entry name" value="GH08193P-RELATED"/>
    <property type="match status" value="1"/>
</dbReference>
<feature type="region of interest" description="Disordered" evidence="2">
    <location>
        <begin position="555"/>
        <end position="586"/>
    </location>
</feature>
<comment type="caution">
    <text evidence="4">The sequence shown here is derived from an EMBL/GenBank/DDBJ whole genome shotgun (WGS) entry which is preliminary data.</text>
</comment>
<dbReference type="AlphaFoldDB" id="A0AAV8XTS9"/>
<protein>
    <recommendedName>
        <fullName evidence="3">Peptidase S1 domain-containing protein</fullName>
    </recommendedName>
</protein>
<dbReference type="CDD" id="cd00190">
    <property type="entry name" value="Tryp_SPc"/>
    <property type="match status" value="1"/>
</dbReference>
<evidence type="ECO:0000313" key="5">
    <source>
        <dbReference type="Proteomes" id="UP001162156"/>
    </source>
</evidence>
<dbReference type="SMART" id="SM00020">
    <property type="entry name" value="Tryp_SPc"/>
    <property type="match status" value="1"/>
</dbReference>
<keyword evidence="5" id="KW-1185">Reference proteome</keyword>
<gene>
    <name evidence="4" type="ORF">NQ314_010438</name>
</gene>
<dbReference type="FunFam" id="2.40.10.10:FF:000005">
    <property type="entry name" value="Serine protease 37"/>
    <property type="match status" value="1"/>
</dbReference>
<dbReference type="Proteomes" id="UP001162156">
    <property type="component" value="Unassembled WGS sequence"/>
</dbReference>
<reference evidence="4" key="1">
    <citation type="journal article" date="2023" name="Insect Mol. Biol.">
        <title>Genome sequencing provides insights into the evolution of gene families encoding plant cell wall-degrading enzymes in longhorned beetles.</title>
        <authorList>
            <person name="Shin N.R."/>
            <person name="Okamura Y."/>
            <person name="Kirsch R."/>
            <person name="Pauchet Y."/>
        </authorList>
    </citation>
    <scope>NUCLEOTIDE SEQUENCE</scope>
    <source>
        <strain evidence="4">RBIC_L_NR</strain>
    </source>
</reference>
<dbReference type="EMBL" id="JANEYF010002888">
    <property type="protein sequence ID" value="KAJ8941288.1"/>
    <property type="molecule type" value="Genomic_DNA"/>
</dbReference>
<evidence type="ECO:0000256" key="1">
    <source>
        <dbReference type="ARBA" id="ARBA00023157"/>
    </source>
</evidence>
<proteinExistence type="predicted"/>
<dbReference type="SUPFAM" id="SSF50494">
    <property type="entry name" value="Trypsin-like serine proteases"/>
    <property type="match status" value="1"/>
</dbReference>
<dbReference type="GO" id="GO:0006508">
    <property type="term" value="P:proteolysis"/>
    <property type="evidence" value="ECO:0007669"/>
    <property type="project" value="InterPro"/>
</dbReference>
<organism evidence="4 5">
    <name type="scientific">Rhamnusium bicolor</name>
    <dbReference type="NCBI Taxonomy" id="1586634"/>
    <lineage>
        <taxon>Eukaryota</taxon>
        <taxon>Metazoa</taxon>
        <taxon>Ecdysozoa</taxon>
        <taxon>Arthropoda</taxon>
        <taxon>Hexapoda</taxon>
        <taxon>Insecta</taxon>
        <taxon>Pterygota</taxon>
        <taxon>Neoptera</taxon>
        <taxon>Endopterygota</taxon>
        <taxon>Coleoptera</taxon>
        <taxon>Polyphaga</taxon>
        <taxon>Cucujiformia</taxon>
        <taxon>Chrysomeloidea</taxon>
        <taxon>Cerambycidae</taxon>
        <taxon>Lepturinae</taxon>
        <taxon>Rhagiini</taxon>
        <taxon>Rhamnusium</taxon>
    </lineage>
</organism>
<dbReference type="PROSITE" id="PS50240">
    <property type="entry name" value="TRYPSIN_DOM"/>
    <property type="match status" value="1"/>
</dbReference>
<evidence type="ECO:0000259" key="3">
    <source>
        <dbReference type="PROSITE" id="PS50240"/>
    </source>
</evidence>
<evidence type="ECO:0000313" key="4">
    <source>
        <dbReference type="EMBL" id="KAJ8941288.1"/>
    </source>
</evidence>
<feature type="compositionally biased region" description="Acidic residues" evidence="2">
    <location>
        <begin position="575"/>
        <end position="586"/>
    </location>
</feature>